<comment type="caution">
    <text evidence="1">The sequence shown here is derived from an EMBL/GenBank/DDBJ whole genome shotgun (WGS) entry which is preliminary data.</text>
</comment>
<evidence type="ECO:0000313" key="1">
    <source>
        <dbReference type="EMBL" id="PAU46631.1"/>
    </source>
</evidence>
<sequence>MSRLFDHGRLFRPQRVARVAFHLREAERSGEFSVDTCASDALWTERTARYKVFLNAVMAGQ</sequence>
<keyword evidence="2" id="KW-1185">Reference proteome</keyword>
<gene>
    <name evidence="1" type="ORF">CK936_23130</name>
</gene>
<dbReference type="AlphaFoldDB" id="A0A2A2D540"/>
<dbReference type="EMBL" id="NSJV01000438">
    <property type="protein sequence ID" value="PAU46631.1"/>
    <property type="molecule type" value="Genomic_DNA"/>
</dbReference>
<protein>
    <submittedName>
        <fullName evidence="1">Uncharacterized protein</fullName>
    </submittedName>
</protein>
<reference evidence="1 2" key="1">
    <citation type="submission" date="2017-08" db="EMBL/GenBank/DDBJ databases">
        <title>Genome sequence of Streptomyces albireticuli NRRL B-1670.</title>
        <authorList>
            <person name="Graham D.E."/>
            <person name="Mahan K.M."/>
            <person name="Klingeman D.M."/>
            <person name="Hettich R.L."/>
            <person name="Parry R.J."/>
            <person name="Spain J.C."/>
        </authorList>
    </citation>
    <scope>NUCLEOTIDE SEQUENCE [LARGE SCALE GENOMIC DNA]</scope>
    <source>
        <strain evidence="1 2">NRRL B-1670</strain>
    </source>
</reference>
<proteinExistence type="predicted"/>
<name>A0A2A2D540_9ACTN</name>
<organism evidence="1 2">
    <name type="scientific">Streptomyces albireticuli</name>
    <dbReference type="NCBI Taxonomy" id="1940"/>
    <lineage>
        <taxon>Bacteria</taxon>
        <taxon>Bacillati</taxon>
        <taxon>Actinomycetota</taxon>
        <taxon>Actinomycetes</taxon>
        <taxon>Kitasatosporales</taxon>
        <taxon>Streptomycetaceae</taxon>
        <taxon>Streptomyces</taxon>
    </lineage>
</organism>
<dbReference type="Proteomes" id="UP000218944">
    <property type="component" value="Unassembled WGS sequence"/>
</dbReference>
<accession>A0A2A2D540</accession>
<evidence type="ECO:0000313" key="2">
    <source>
        <dbReference type="Proteomes" id="UP000218944"/>
    </source>
</evidence>